<reference evidence="1 2" key="1">
    <citation type="journal article" date="2023" name="Nucleic Acids Res.">
        <title>The hologenome of Daphnia magna reveals possible DNA methylation and microbiome-mediated evolution of the host genome.</title>
        <authorList>
            <person name="Chaturvedi A."/>
            <person name="Li X."/>
            <person name="Dhandapani V."/>
            <person name="Marshall H."/>
            <person name="Kissane S."/>
            <person name="Cuenca-Cambronero M."/>
            <person name="Asole G."/>
            <person name="Calvet F."/>
            <person name="Ruiz-Romero M."/>
            <person name="Marangio P."/>
            <person name="Guigo R."/>
            <person name="Rago D."/>
            <person name="Mirbahai L."/>
            <person name="Eastwood N."/>
            <person name="Colbourne J.K."/>
            <person name="Zhou J."/>
            <person name="Mallon E."/>
            <person name="Orsini L."/>
        </authorList>
    </citation>
    <scope>NUCLEOTIDE SEQUENCE [LARGE SCALE GENOMIC DNA]</scope>
    <source>
        <strain evidence="1">LRV0_1</strain>
    </source>
</reference>
<dbReference type="EMBL" id="JAOYFB010000039">
    <property type="protein sequence ID" value="KAK4029120.1"/>
    <property type="molecule type" value="Genomic_DNA"/>
</dbReference>
<accession>A0ABR0AVE1</accession>
<organism evidence="1 2">
    <name type="scientific">Daphnia magna</name>
    <dbReference type="NCBI Taxonomy" id="35525"/>
    <lineage>
        <taxon>Eukaryota</taxon>
        <taxon>Metazoa</taxon>
        <taxon>Ecdysozoa</taxon>
        <taxon>Arthropoda</taxon>
        <taxon>Crustacea</taxon>
        <taxon>Branchiopoda</taxon>
        <taxon>Diplostraca</taxon>
        <taxon>Cladocera</taxon>
        <taxon>Anomopoda</taxon>
        <taxon>Daphniidae</taxon>
        <taxon>Daphnia</taxon>
    </lineage>
</organism>
<protein>
    <submittedName>
        <fullName evidence="1">Uncharacterized protein</fullName>
    </submittedName>
</protein>
<evidence type="ECO:0000313" key="1">
    <source>
        <dbReference type="EMBL" id="KAK4029120.1"/>
    </source>
</evidence>
<name>A0ABR0AVE1_9CRUS</name>
<gene>
    <name evidence="1" type="ORF">OUZ56_022130</name>
</gene>
<evidence type="ECO:0000313" key="2">
    <source>
        <dbReference type="Proteomes" id="UP001234178"/>
    </source>
</evidence>
<dbReference type="Proteomes" id="UP001234178">
    <property type="component" value="Unassembled WGS sequence"/>
</dbReference>
<sequence>MATSTNHHAPYSPAYAHPPPPLGESILGGQLDGCVYVQASENLHWVEMYTDSLNGTNVVEIVKEKGSATGVFRVENLFMAEY</sequence>
<keyword evidence="2" id="KW-1185">Reference proteome</keyword>
<proteinExistence type="predicted"/>
<comment type="caution">
    <text evidence="1">The sequence shown here is derived from an EMBL/GenBank/DDBJ whole genome shotgun (WGS) entry which is preliminary data.</text>
</comment>